<dbReference type="EMBL" id="BNAQ01000005">
    <property type="protein sequence ID" value="GHH22815.1"/>
    <property type="molecule type" value="Genomic_DNA"/>
</dbReference>
<evidence type="ECO:0000313" key="1">
    <source>
        <dbReference type="EMBL" id="GHH22815.1"/>
    </source>
</evidence>
<accession>A0ABQ3LQB9</accession>
<keyword evidence="2" id="KW-1185">Reference proteome</keyword>
<sequence length="64" mass="6924">MRNRRIMVGFVAVVALIAVARHPSADIQILTHDSTDPAPHRMKAAIDLGLVGISVLVTWTGNHL</sequence>
<name>A0ABQ3LQB9_9SPHN</name>
<gene>
    <name evidence="1" type="ORF">GCM10008023_33290</name>
</gene>
<dbReference type="RefSeq" id="WP_133190257.1">
    <property type="nucleotide sequence ID" value="NZ_BNAQ01000005.1"/>
</dbReference>
<organism evidence="1 2">
    <name type="scientific">Sphingomonas glacialis</name>
    <dbReference type="NCBI Taxonomy" id="658225"/>
    <lineage>
        <taxon>Bacteria</taxon>
        <taxon>Pseudomonadati</taxon>
        <taxon>Pseudomonadota</taxon>
        <taxon>Alphaproteobacteria</taxon>
        <taxon>Sphingomonadales</taxon>
        <taxon>Sphingomonadaceae</taxon>
        <taxon>Sphingomonas</taxon>
    </lineage>
</organism>
<comment type="caution">
    <text evidence="1">The sequence shown here is derived from an EMBL/GenBank/DDBJ whole genome shotgun (WGS) entry which is preliminary data.</text>
</comment>
<dbReference type="Proteomes" id="UP000652430">
    <property type="component" value="Unassembled WGS sequence"/>
</dbReference>
<reference evidence="2" key="1">
    <citation type="journal article" date="2019" name="Int. J. Syst. Evol. Microbiol.">
        <title>The Global Catalogue of Microorganisms (GCM) 10K type strain sequencing project: providing services to taxonomists for standard genome sequencing and annotation.</title>
        <authorList>
            <consortium name="The Broad Institute Genomics Platform"/>
            <consortium name="The Broad Institute Genome Sequencing Center for Infectious Disease"/>
            <person name="Wu L."/>
            <person name="Ma J."/>
        </authorList>
    </citation>
    <scope>NUCLEOTIDE SEQUENCE [LARGE SCALE GENOMIC DNA]</scope>
    <source>
        <strain evidence="2">CGMCC 1.8957</strain>
    </source>
</reference>
<proteinExistence type="predicted"/>
<protein>
    <submittedName>
        <fullName evidence="1">Uncharacterized protein</fullName>
    </submittedName>
</protein>
<evidence type="ECO:0000313" key="2">
    <source>
        <dbReference type="Proteomes" id="UP000652430"/>
    </source>
</evidence>